<sequence length="115" mass="12626">MKDDKGRNTTAPFDRPEWRSGNYSYMTELLRGESSANTIFCDDEAQPQHTLMESEKCSSFPGKRGRNGLTNRKAGIVITGDQSIASATVTVASLTGQLMAGKADPKLRNSEIWLI</sequence>
<gene>
    <name evidence="1" type="primary">RvY_02167-1</name>
    <name evidence="1" type="synonym">RvY_02167.1</name>
    <name evidence="1" type="ORF">RvY_02167</name>
</gene>
<name>A0A1D1UTX6_RAMVA</name>
<reference evidence="1 2" key="1">
    <citation type="journal article" date="2016" name="Nat. Commun.">
        <title>Extremotolerant tardigrade genome and improved radiotolerance of human cultured cells by tardigrade-unique protein.</title>
        <authorList>
            <person name="Hashimoto T."/>
            <person name="Horikawa D.D."/>
            <person name="Saito Y."/>
            <person name="Kuwahara H."/>
            <person name="Kozuka-Hata H."/>
            <person name="Shin-I T."/>
            <person name="Minakuchi Y."/>
            <person name="Ohishi K."/>
            <person name="Motoyama A."/>
            <person name="Aizu T."/>
            <person name="Enomoto A."/>
            <person name="Kondo K."/>
            <person name="Tanaka S."/>
            <person name="Hara Y."/>
            <person name="Koshikawa S."/>
            <person name="Sagara H."/>
            <person name="Miura T."/>
            <person name="Yokobori S."/>
            <person name="Miyagawa K."/>
            <person name="Suzuki Y."/>
            <person name="Kubo T."/>
            <person name="Oyama M."/>
            <person name="Kohara Y."/>
            <person name="Fujiyama A."/>
            <person name="Arakawa K."/>
            <person name="Katayama T."/>
            <person name="Toyoda A."/>
            <person name="Kunieda T."/>
        </authorList>
    </citation>
    <scope>NUCLEOTIDE SEQUENCE [LARGE SCALE GENOMIC DNA]</scope>
    <source>
        <strain evidence="1 2">YOKOZUNA-1</strain>
    </source>
</reference>
<protein>
    <submittedName>
        <fullName evidence="1">Uncharacterized protein</fullName>
    </submittedName>
</protein>
<comment type="caution">
    <text evidence="1">The sequence shown here is derived from an EMBL/GenBank/DDBJ whole genome shotgun (WGS) entry which is preliminary data.</text>
</comment>
<proteinExistence type="predicted"/>
<evidence type="ECO:0000313" key="1">
    <source>
        <dbReference type="EMBL" id="GAU89638.1"/>
    </source>
</evidence>
<dbReference type="AlphaFoldDB" id="A0A1D1UTX6"/>
<accession>A0A1D1UTX6</accession>
<dbReference type="EMBL" id="BDGG01000001">
    <property type="protein sequence ID" value="GAU89638.1"/>
    <property type="molecule type" value="Genomic_DNA"/>
</dbReference>
<dbReference type="Proteomes" id="UP000186922">
    <property type="component" value="Unassembled WGS sequence"/>
</dbReference>
<keyword evidence="2" id="KW-1185">Reference proteome</keyword>
<evidence type="ECO:0000313" key="2">
    <source>
        <dbReference type="Proteomes" id="UP000186922"/>
    </source>
</evidence>
<organism evidence="1 2">
    <name type="scientific">Ramazzottius varieornatus</name>
    <name type="common">Water bear</name>
    <name type="synonym">Tardigrade</name>
    <dbReference type="NCBI Taxonomy" id="947166"/>
    <lineage>
        <taxon>Eukaryota</taxon>
        <taxon>Metazoa</taxon>
        <taxon>Ecdysozoa</taxon>
        <taxon>Tardigrada</taxon>
        <taxon>Eutardigrada</taxon>
        <taxon>Parachela</taxon>
        <taxon>Hypsibioidea</taxon>
        <taxon>Ramazzottiidae</taxon>
        <taxon>Ramazzottius</taxon>
    </lineage>
</organism>